<keyword evidence="4 6" id="KW-1133">Transmembrane helix</keyword>
<name>A0ABW5UZI5_9MICO</name>
<keyword evidence="9" id="KW-1185">Reference proteome</keyword>
<dbReference type="SUPFAM" id="SSF103473">
    <property type="entry name" value="MFS general substrate transporter"/>
    <property type="match status" value="1"/>
</dbReference>
<gene>
    <name evidence="8" type="ORF">ACFSW7_09600</name>
</gene>
<comment type="caution">
    <text evidence="8">The sequence shown here is derived from an EMBL/GenBank/DDBJ whole genome shotgun (WGS) entry which is preliminary data.</text>
</comment>
<dbReference type="Pfam" id="PF07690">
    <property type="entry name" value="MFS_1"/>
    <property type="match status" value="1"/>
</dbReference>
<reference evidence="9" key="1">
    <citation type="journal article" date="2019" name="Int. J. Syst. Evol. Microbiol.">
        <title>The Global Catalogue of Microorganisms (GCM) 10K type strain sequencing project: providing services to taxonomists for standard genome sequencing and annotation.</title>
        <authorList>
            <consortium name="The Broad Institute Genomics Platform"/>
            <consortium name="The Broad Institute Genome Sequencing Center for Infectious Disease"/>
            <person name="Wu L."/>
            <person name="Ma J."/>
        </authorList>
    </citation>
    <scope>NUCLEOTIDE SEQUENCE [LARGE SCALE GENOMIC DNA]</scope>
    <source>
        <strain evidence="9">TISTR 1514</strain>
    </source>
</reference>
<feature type="transmembrane region" description="Helical" evidence="6">
    <location>
        <begin position="177"/>
        <end position="196"/>
    </location>
</feature>
<evidence type="ECO:0000259" key="7">
    <source>
        <dbReference type="PROSITE" id="PS50850"/>
    </source>
</evidence>
<organism evidence="8 9">
    <name type="scientific">Gulosibacter faecalis</name>
    <dbReference type="NCBI Taxonomy" id="272240"/>
    <lineage>
        <taxon>Bacteria</taxon>
        <taxon>Bacillati</taxon>
        <taxon>Actinomycetota</taxon>
        <taxon>Actinomycetes</taxon>
        <taxon>Micrococcales</taxon>
        <taxon>Microbacteriaceae</taxon>
        <taxon>Gulosibacter</taxon>
    </lineage>
</organism>
<dbReference type="PROSITE" id="PS50850">
    <property type="entry name" value="MFS"/>
    <property type="match status" value="1"/>
</dbReference>
<evidence type="ECO:0000256" key="2">
    <source>
        <dbReference type="ARBA" id="ARBA00022475"/>
    </source>
</evidence>
<feature type="transmembrane region" description="Helical" evidence="6">
    <location>
        <begin position="320"/>
        <end position="341"/>
    </location>
</feature>
<feature type="transmembrane region" description="Helical" evidence="6">
    <location>
        <begin position="296"/>
        <end position="314"/>
    </location>
</feature>
<dbReference type="PANTHER" id="PTHR43124">
    <property type="entry name" value="PURINE EFFLUX PUMP PBUE"/>
    <property type="match status" value="1"/>
</dbReference>
<evidence type="ECO:0000256" key="3">
    <source>
        <dbReference type="ARBA" id="ARBA00022692"/>
    </source>
</evidence>
<feature type="transmembrane region" description="Helical" evidence="6">
    <location>
        <begin position="262"/>
        <end position="284"/>
    </location>
</feature>
<dbReference type="Gene3D" id="1.20.1250.20">
    <property type="entry name" value="MFS general substrate transporter like domains"/>
    <property type="match status" value="2"/>
</dbReference>
<feature type="transmembrane region" description="Helical" evidence="6">
    <location>
        <begin position="18"/>
        <end position="35"/>
    </location>
</feature>
<feature type="transmembrane region" description="Helical" evidence="6">
    <location>
        <begin position="395"/>
        <end position="413"/>
    </location>
</feature>
<evidence type="ECO:0000256" key="4">
    <source>
        <dbReference type="ARBA" id="ARBA00022989"/>
    </source>
</evidence>
<evidence type="ECO:0000256" key="6">
    <source>
        <dbReference type="SAM" id="Phobius"/>
    </source>
</evidence>
<dbReference type="EMBL" id="JBHUNE010000006">
    <property type="protein sequence ID" value="MFD2758630.1"/>
    <property type="molecule type" value="Genomic_DNA"/>
</dbReference>
<evidence type="ECO:0000256" key="1">
    <source>
        <dbReference type="ARBA" id="ARBA00004651"/>
    </source>
</evidence>
<evidence type="ECO:0000313" key="9">
    <source>
        <dbReference type="Proteomes" id="UP001597492"/>
    </source>
</evidence>
<dbReference type="InterPro" id="IPR020846">
    <property type="entry name" value="MFS_dom"/>
</dbReference>
<keyword evidence="3 6" id="KW-0812">Transmembrane</keyword>
<dbReference type="PANTHER" id="PTHR43124:SF3">
    <property type="entry name" value="CHLORAMPHENICOL EFFLUX PUMP RV0191"/>
    <property type="match status" value="1"/>
</dbReference>
<dbReference type="CDD" id="cd06174">
    <property type="entry name" value="MFS"/>
    <property type="match status" value="1"/>
</dbReference>
<sequence length="449" mass="47985">MTTPPPSTESLRTLPPRLPGIIFTLALAAYIVAVTQRSSLGVAGVDAIEQFDASATALASLAMMQVFVYAAMQIPVGMMLDRFGPSRLILTGAVLMALGQITVAIAPSIEVAVVGRVLVGIGDATTFVSGLRIISAWFRPRKVPVMQQWFGNLGQVGQFLSAVPFATLLHLTEWTTAFLTTASLSVIVFVAGAIALRDAPGQRFVTQPGSIRTAFTRLGEAFARPGTRLGFWSHFTTQFIGNVFGLLWGYPLMVQGLGLDPSLASVLLIMPVVTGMIVGPWLGLLTARYPLRRSNIVIAAAATSATFWVVLLLWPGTPPLWYFLLVLFAMGCATTGSNIGFDFARTFNPSSVYGSASGIVNIGGFLASGIAFFSIGLAVDLMTGGATPDWGAFRVAMWTMPVLTALGIIAILVERHRTRGRMAAEEGVVVAPLWLAIVRRIRHDRGSRE</sequence>
<evidence type="ECO:0000313" key="8">
    <source>
        <dbReference type="EMBL" id="MFD2758630.1"/>
    </source>
</evidence>
<evidence type="ECO:0000256" key="5">
    <source>
        <dbReference type="ARBA" id="ARBA00023136"/>
    </source>
</evidence>
<dbReference type="RefSeq" id="WP_019617628.1">
    <property type="nucleotide sequence ID" value="NZ_JBHUNE010000006.1"/>
</dbReference>
<accession>A0ABW5UZI5</accession>
<protein>
    <submittedName>
        <fullName evidence="8">Nitrate/nitrite transporter</fullName>
    </submittedName>
</protein>
<feature type="transmembrane region" description="Helical" evidence="6">
    <location>
        <begin position="88"/>
        <end position="109"/>
    </location>
</feature>
<keyword evidence="5 6" id="KW-0472">Membrane</keyword>
<feature type="transmembrane region" description="Helical" evidence="6">
    <location>
        <begin position="229"/>
        <end position="250"/>
    </location>
</feature>
<keyword evidence="2" id="KW-1003">Cell membrane</keyword>
<feature type="transmembrane region" description="Helical" evidence="6">
    <location>
        <begin position="55"/>
        <end position="76"/>
    </location>
</feature>
<feature type="transmembrane region" description="Helical" evidence="6">
    <location>
        <begin position="353"/>
        <end position="375"/>
    </location>
</feature>
<dbReference type="Proteomes" id="UP001597492">
    <property type="component" value="Unassembled WGS sequence"/>
</dbReference>
<feature type="domain" description="Major facilitator superfamily (MFS) profile" evidence="7">
    <location>
        <begin position="21"/>
        <end position="419"/>
    </location>
</feature>
<dbReference type="InterPro" id="IPR036259">
    <property type="entry name" value="MFS_trans_sf"/>
</dbReference>
<dbReference type="InterPro" id="IPR050189">
    <property type="entry name" value="MFS_Efflux_Transporters"/>
</dbReference>
<comment type="subcellular location">
    <subcellularLocation>
        <location evidence="1">Cell membrane</location>
        <topology evidence="1">Multi-pass membrane protein</topology>
    </subcellularLocation>
</comment>
<dbReference type="InterPro" id="IPR011701">
    <property type="entry name" value="MFS"/>
</dbReference>
<feature type="transmembrane region" description="Helical" evidence="6">
    <location>
        <begin position="115"/>
        <end position="138"/>
    </location>
</feature>
<proteinExistence type="predicted"/>